<dbReference type="Pfam" id="PF04344">
    <property type="entry name" value="CheZ"/>
    <property type="match status" value="1"/>
</dbReference>
<dbReference type="InterPro" id="IPR007439">
    <property type="entry name" value="Chemotax_Pase_CheZ"/>
</dbReference>
<evidence type="ECO:0000313" key="2">
    <source>
        <dbReference type="Proteomes" id="UP000179243"/>
    </source>
</evidence>
<dbReference type="AlphaFoldDB" id="A0A1F7F1T8"/>
<evidence type="ECO:0000313" key="1">
    <source>
        <dbReference type="EMBL" id="OGK00466.1"/>
    </source>
</evidence>
<gene>
    <name evidence="1" type="ORF">A2519_10685</name>
</gene>
<dbReference type="Gene3D" id="1.10.287.500">
    <property type="entry name" value="Helix hairpin bin"/>
    <property type="match status" value="1"/>
</dbReference>
<proteinExistence type="predicted"/>
<dbReference type="SUPFAM" id="SSF75708">
    <property type="entry name" value="Chemotaxis phosphatase CheZ"/>
    <property type="match status" value="1"/>
</dbReference>
<comment type="caution">
    <text evidence="1">The sequence shown here is derived from an EMBL/GenBank/DDBJ whole genome shotgun (WGS) entry which is preliminary data.</text>
</comment>
<protein>
    <submittedName>
        <fullName evidence="1">Uncharacterized protein</fullName>
    </submittedName>
</protein>
<sequence>MKNINLGLELKGLVENVSALVENISSIRGHVTRSSEDIPAAFSKLDTVNSETESATSQLMDILDNLSESDKQAGELIIKLENDLAGKEEYREIFDGLKAIIDKNQEQHIRVLETLQFQDITSQQIRHVTSLLMNVEKELSGILATFENFSRPSDHTEIDTQSFNPHAIFADKKEEQADIDDLVKKYRHEQ</sequence>
<dbReference type="GO" id="GO:0050920">
    <property type="term" value="P:regulation of chemotaxis"/>
    <property type="evidence" value="ECO:0007669"/>
    <property type="project" value="InterPro"/>
</dbReference>
<dbReference type="GO" id="GO:0003824">
    <property type="term" value="F:catalytic activity"/>
    <property type="evidence" value="ECO:0007669"/>
    <property type="project" value="InterPro"/>
</dbReference>
<dbReference type="GO" id="GO:0009288">
    <property type="term" value="C:bacterial-type flagellum"/>
    <property type="evidence" value="ECO:0007669"/>
    <property type="project" value="InterPro"/>
</dbReference>
<dbReference type="Proteomes" id="UP000179243">
    <property type="component" value="Unassembled WGS sequence"/>
</dbReference>
<name>A0A1F7F1T8_UNCRA</name>
<dbReference type="EMBL" id="MFYX01000146">
    <property type="protein sequence ID" value="OGK00466.1"/>
    <property type="molecule type" value="Genomic_DNA"/>
</dbReference>
<reference evidence="1 2" key="1">
    <citation type="journal article" date="2016" name="Nat. Commun.">
        <title>Thousands of microbial genomes shed light on interconnected biogeochemical processes in an aquifer system.</title>
        <authorList>
            <person name="Anantharaman K."/>
            <person name="Brown C.T."/>
            <person name="Hug L.A."/>
            <person name="Sharon I."/>
            <person name="Castelle C.J."/>
            <person name="Probst A.J."/>
            <person name="Thomas B.C."/>
            <person name="Singh A."/>
            <person name="Wilkins M.J."/>
            <person name="Karaoz U."/>
            <person name="Brodie E.L."/>
            <person name="Williams K.H."/>
            <person name="Hubbard S.S."/>
            <person name="Banfield J.F."/>
        </authorList>
    </citation>
    <scope>NUCLEOTIDE SEQUENCE [LARGE SCALE GENOMIC DNA]</scope>
</reference>
<accession>A0A1F7F1T8</accession>
<organism evidence="1 2">
    <name type="scientific">Candidatus Raymondbacteria bacterium RIFOXYD12_FULL_49_13</name>
    <dbReference type="NCBI Taxonomy" id="1817890"/>
    <lineage>
        <taxon>Bacteria</taxon>
        <taxon>Raymondiibacteriota</taxon>
    </lineage>
</organism>